<comment type="caution">
    <text evidence="1">The sequence shown here is derived from an EMBL/GenBank/DDBJ whole genome shotgun (WGS) entry which is preliminary data.</text>
</comment>
<evidence type="ECO:0000313" key="1">
    <source>
        <dbReference type="EMBL" id="KAH7666012.1"/>
    </source>
</evidence>
<gene>
    <name evidence="1" type="ORF">IHE45_13G071900</name>
</gene>
<organism evidence="1 2">
    <name type="scientific">Dioscorea alata</name>
    <name type="common">Purple yam</name>
    <dbReference type="NCBI Taxonomy" id="55571"/>
    <lineage>
        <taxon>Eukaryota</taxon>
        <taxon>Viridiplantae</taxon>
        <taxon>Streptophyta</taxon>
        <taxon>Embryophyta</taxon>
        <taxon>Tracheophyta</taxon>
        <taxon>Spermatophyta</taxon>
        <taxon>Magnoliopsida</taxon>
        <taxon>Liliopsida</taxon>
        <taxon>Dioscoreales</taxon>
        <taxon>Dioscoreaceae</taxon>
        <taxon>Dioscorea</taxon>
    </lineage>
</organism>
<dbReference type="EMBL" id="CM037023">
    <property type="protein sequence ID" value="KAH7666012.1"/>
    <property type="molecule type" value="Genomic_DNA"/>
</dbReference>
<dbReference type="Proteomes" id="UP000827976">
    <property type="component" value="Chromosome 13"/>
</dbReference>
<evidence type="ECO:0000313" key="2">
    <source>
        <dbReference type="Proteomes" id="UP000827976"/>
    </source>
</evidence>
<reference evidence="2" key="1">
    <citation type="journal article" date="2022" name="Nat. Commun.">
        <title>Chromosome evolution and the genetic basis of agronomically important traits in greater yam.</title>
        <authorList>
            <person name="Bredeson J.V."/>
            <person name="Lyons J.B."/>
            <person name="Oniyinde I.O."/>
            <person name="Okereke N.R."/>
            <person name="Kolade O."/>
            <person name="Nnabue I."/>
            <person name="Nwadili C.O."/>
            <person name="Hribova E."/>
            <person name="Parker M."/>
            <person name="Nwogha J."/>
            <person name="Shu S."/>
            <person name="Carlson J."/>
            <person name="Kariba R."/>
            <person name="Muthemba S."/>
            <person name="Knop K."/>
            <person name="Barton G.J."/>
            <person name="Sherwood A.V."/>
            <person name="Lopez-Montes A."/>
            <person name="Asiedu R."/>
            <person name="Jamnadass R."/>
            <person name="Muchugi A."/>
            <person name="Goodstein D."/>
            <person name="Egesi C.N."/>
            <person name="Featherston J."/>
            <person name="Asfaw A."/>
            <person name="Simpson G.G."/>
            <person name="Dolezel J."/>
            <person name="Hendre P.S."/>
            <person name="Van Deynze A."/>
            <person name="Kumar P.L."/>
            <person name="Obidiegwu J.E."/>
            <person name="Bhattacharjee R."/>
            <person name="Rokhsar D.S."/>
        </authorList>
    </citation>
    <scope>NUCLEOTIDE SEQUENCE [LARGE SCALE GENOMIC DNA]</scope>
    <source>
        <strain evidence="2">cv. TDa95/00328</strain>
    </source>
</reference>
<name>A0ACB7UYS0_DIOAL</name>
<protein>
    <submittedName>
        <fullName evidence="1">Uncharacterized protein</fullName>
    </submittedName>
</protein>
<sequence length="68" mass="7771">MIVLSFKDFTVGVCASSAIVWSRACNARSRRLVSWRRFSLSAGKLTNHSSNFILFSLKLTHFFYVLLL</sequence>
<keyword evidence="2" id="KW-1185">Reference proteome</keyword>
<accession>A0ACB7UYS0</accession>
<proteinExistence type="predicted"/>